<evidence type="ECO:0000313" key="2">
    <source>
        <dbReference type="Proteomes" id="UP000198882"/>
    </source>
</evidence>
<dbReference type="EMBL" id="FNFE01000002">
    <property type="protein sequence ID" value="SDK05562.1"/>
    <property type="molecule type" value="Genomic_DNA"/>
</dbReference>
<proteinExistence type="predicted"/>
<organism evidence="1 2">
    <name type="scientific">Natronorubrum texcoconense</name>
    <dbReference type="NCBI Taxonomy" id="1095776"/>
    <lineage>
        <taxon>Archaea</taxon>
        <taxon>Methanobacteriati</taxon>
        <taxon>Methanobacteriota</taxon>
        <taxon>Stenosarchaea group</taxon>
        <taxon>Halobacteria</taxon>
        <taxon>Halobacteriales</taxon>
        <taxon>Natrialbaceae</taxon>
        <taxon>Natronorubrum</taxon>
    </lineage>
</organism>
<dbReference type="AlphaFoldDB" id="A0A1G8YRU2"/>
<dbReference type="RefSeq" id="WP_281245261.1">
    <property type="nucleotide sequence ID" value="NZ_FNFE01000002.1"/>
</dbReference>
<gene>
    <name evidence="1" type="ORF">SAMN04515672_2283</name>
</gene>
<accession>A0A1G8YRU2</accession>
<protein>
    <submittedName>
        <fullName evidence="1">Uncharacterized protein</fullName>
    </submittedName>
</protein>
<name>A0A1G8YRU2_9EURY</name>
<sequence length="44" mass="4971">MPNLNIEVDQDEYDRLSEIKDAHGLTWKGMLLQGARSLDTEGPL</sequence>
<dbReference type="Proteomes" id="UP000198882">
    <property type="component" value="Unassembled WGS sequence"/>
</dbReference>
<keyword evidence="2" id="KW-1185">Reference proteome</keyword>
<dbReference type="STRING" id="1095776.SAMN04515672_2283"/>
<evidence type="ECO:0000313" key="1">
    <source>
        <dbReference type="EMBL" id="SDK05562.1"/>
    </source>
</evidence>
<reference evidence="2" key="1">
    <citation type="submission" date="2016-10" db="EMBL/GenBank/DDBJ databases">
        <authorList>
            <person name="Varghese N."/>
            <person name="Submissions S."/>
        </authorList>
    </citation>
    <scope>NUCLEOTIDE SEQUENCE [LARGE SCALE GENOMIC DNA]</scope>
    <source>
        <strain evidence="2">B4,CECT 8067,JCM 17497</strain>
    </source>
</reference>